<feature type="compositionally biased region" description="Low complexity" evidence="3">
    <location>
        <begin position="15"/>
        <end position="44"/>
    </location>
</feature>
<keyword evidence="2" id="KW-0539">Nucleus</keyword>
<gene>
    <name evidence="5" type="ORF">EJ08DRAFT_691893</name>
</gene>
<feature type="compositionally biased region" description="Low complexity" evidence="3">
    <location>
        <begin position="51"/>
        <end position="63"/>
    </location>
</feature>
<dbReference type="GO" id="GO:0008270">
    <property type="term" value="F:zinc ion binding"/>
    <property type="evidence" value="ECO:0007669"/>
    <property type="project" value="InterPro"/>
</dbReference>
<evidence type="ECO:0000256" key="2">
    <source>
        <dbReference type="ARBA" id="ARBA00023242"/>
    </source>
</evidence>
<dbReference type="InterPro" id="IPR036864">
    <property type="entry name" value="Zn2-C6_fun-type_DNA-bd_sf"/>
</dbReference>
<dbReference type="PANTHER" id="PTHR37534">
    <property type="entry name" value="TRANSCRIPTIONAL ACTIVATOR PROTEIN UGA3"/>
    <property type="match status" value="1"/>
</dbReference>
<dbReference type="PROSITE" id="PS50048">
    <property type="entry name" value="ZN2_CY6_FUNGAL_2"/>
    <property type="match status" value="1"/>
</dbReference>
<evidence type="ECO:0000259" key="4">
    <source>
        <dbReference type="PROSITE" id="PS50048"/>
    </source>
</evidence>
<dbReference type="InterPro" id="IPR001138">
    <property type="entry name" value="Zn2Cys6_DnaBD"/>
</dbReference>
<accession>A0A9P4P0L6</accession>
<keyword evidence="6" id="KW-1185">Reference proteome</keyword>
<dbReference type="Proteomes" id="UP000800235">
    <property type="component" value="Unassembled WGS sequence"/>
</dbReference>
<name>A0A9P4P0L6_9PEZI</name>
<dbReference type="PANTHER" id="PTHR37534:SF38">
    <property type="entry name" value="ZN(2)-C6 FUNGAL-TYPE DOMAIN-CONTAINING PROTEIN"/>
    <property type="match status" value="1"/>
</dbReference>
<protein>
    <recommendedName>
        <fullName evidence="4">Zn(2)-C6 fungal-type domain-containing protein</fullName>
    </recommendedName>
</protein>
<evidence type="ECO:0000256" key="3">
    <source>
        <dbReference type="SAM" id="MobiDB-lite"/>
    </source>
</evidence>
<proteinExistence type="predicted"/>
<feature type="compositionally biased region" description="Polar residues" evidence="3">
    <location>
        <begin position="89"/>
        <end position="100"/>
    </location>
</feature>
<dbReference type="OrthoDB" id="5333823at2759"/>
<organism evidence="5 6">
    <name type="scientific">Tothia fuscella</name>
    <dbReference type="NCBI Taxonomy" id="1048955"/>
    <lineage>
        <taxon>Eukaryota</taxon>
        <taxon>Fungi</taxon>
        <taxon>Dikarya</taxon>
        <taxon>Ascomycota</taxon>
        <taxon>Pezizomycotina</taxon>
        <taxon>Dothideomycetes</taxon>
        <taxon>Pleosporomycetidae</taxon>
        <taxon>Venturiales</taxon>
        <taxon>Cylindrosympodiaceae</taxon>
        <taxon>Tothia</taxon>
    </lineage>
</organism>
<dbReference type="GO" id="GO:0045944">
    <property type="term" value="P:positive regulation of transcription by RNA polymerase II"/>
    <property type="evidence" value="ECO:0007669"/>
    <property type="project" value="TreeGrafter"/>
</dbReference>
<sequence length="564" mass="63723">MAATAVSPPAILSQTRRMMSTSTSPRSSTSSSASPRTATTFSFSVGYADHGSPSSPSSEGVVPKVEELDDDDDLMETKTESLPEGSIKAASTGSLDQSSGPVARRPRGRPRKHPKTSPMSNQKQPKGRSKTGCITCRRRKKKCDETRPACLHCQKNNVHCEGYPPKDYWQGRTMSIDRPRELPLLIEGIETETDWFFFDHFNMHLSRVLSLFTDRQNPFKEILLPMATTHQGLMHSVLCLSGAHLVAKKPNERFAQRQYYHFHRAVNNLRTDLCVKETAEGDDPAVIDDPTVAQVLVLCLKSICAGETNGEYRPHLDAAKTLIRDQPSRNPEFRSFLLEFFVYHDVSNSITSMDRPSMLMSEDFQLPEFIQPEAGIFLGVTDGIFLALSRARQLRDKVRARRNVDMKPIVDYQILTAAAQIDHTLRTWVCQQPTDTPRYAAAFLYRQCAWVYLQRTIMPSHPNPRLQEAVDEGLVYLRELPEDSSTLSVLLMPLFILGVSAFVPEQRPHIQKAFADLQAYSNLGNIKYAKMTVEKVWELMDAGDEKSWDWEAVMENMGWDFLVT</sequence>
<comment type="subcellular location">
    <subcellularLocation>
        <location evidence="1">Nucleus</location>
    </subcellularLocation>
</comment>
<feature type="domain" description="Zn(2)-C6 fungal-type" evidence="4">
    <location>
        <begin position="132"/>
        <end position="160"/>
    </location>
</feature>
<dbReference type="CDD" id="cd00067">
    <property type="entry name" value="GAL4"/>
    <property type="match status" value="1"/>
</dbReference>
<evidence type="ECO:0000256" key="1">
    <source>
        <dbReference type="ARBA" id="ARBA00004123"/>
    </source>
</evidence>
<feature type="region of interest" description="Disordered" evidence="3">
    <location>
        <begin position="1"/>
        <end position="132"/>
    </location>
</feature>
<dbReference type="GO" id="GO:0005634">
    <property type="term" value="C:nucleus"/>
    <property type="evidence" value="ECO:0007669"/>
    <property type="project" value="UniProtKB-SubCell"/>
</dbReference>
<dbReference type="Pfam" id="PF11951">
    <property type="entry name" value="Fungal_trans_2"/>
    <property type="match status" value="1"/>
</dbReference>
<evidence type="ECO:0000313" key="6">
    <source>
        <dbReference type="Proteomes" id="UP000800235"/>
    </source>
</evidence>
<dbReference type="AlphaFoldDB" id="A0A9P4P0L6"/>
<dbReference type="Gene3D" id="4.10.240.10">
    <property type="entry name" value="Zn(2)-C6 fungal-type DNA-binding domain"/>
    <property type="match status" value="1"/>
</dbReference>
<dbReference type="Pfam" id="PF00172">
    <property type="entry name" value="Zn_clus"/>
    <property type="match status" value="1"/>
</dbReference>
<dbReference type="SUPFAM" id="SSF57701">
    <property type="entry name" value="Zn2/Cys6 DNA-binding domain"/>
    <property type="match status" value="1"/>
</dbReference>
<reference evidence="5" key="1">
    <citation type="journal article" date="2020" name="Stud. Mycol.">
        <title>101 Dothideomycetes genomes: a test case for predicting lifestyles and emergence of pathogens.</title>
        <authorList>
            <person name="Haridas S."/>
            <person name="Albert R."/>
            <person name="Binder M."/>
            <person name="Bloem J."/>
            <person name="Labutti K."/>
            <person name="Salamov A."/>
            <person name="Andreopoulos B."/>
            <person name="Baker S."/>
            <person name="Barry K."/>
            <person name="Bills G."/>
            <person name="Bluhm B."/>
            <person name="Cannon C."/>
            <person name="Castanera R."/>
            <person name="Culley D."/>
            <person name="Daum C."/>
            <person name="Ezra D."/>
            <person name="Gonzalez J."/>
            <person name="Henrissat B."/>
            <person name="Kuo A."/>
            <person name="Liang C."/>
            <person name="Lipzen A."/>
            <person name="Lutzoni F."/>
            <person name="Magnuson J."/>
            <person name="Mondo S."/>
            <person name="Nolan M."/>
            <person name="Ohm R."/>
            <person name="Pangilinan J."/>
            <person name="Park H.-J."/>
            <person name="Ramirez L."/>
            <person name="Alfaro M."/>
            <person name="Sun H."/>
            <person name="Tritt A."/>
            <person name="Yoshinaga Y."/>
            <person name="Zwiers L.-H."/>
            <person name="Turgeon B."/>
            <person name="Goodwin S."/>
            <person name="Spatafora J."/>
            <person name="Crous P."/>
            <person name="Grigoriev I."/>
        </authorList>
    </citation>
    <scope>NUCLEOTIDE SEQUENCE</scope>
    <source>
        <strain evidence="5">CBS 130266</strain>
    </source>
</reference>
<dbReference type="GO" id="GO:0000981">
    <property type="term" value="F:DNA-binding transcription factor activity, RNA polymerase II-specific"/>
    <property type="evidence" value="ECO:0007669"/>
    <property type="project" value="InterPro"/>
</dbReference>
<feature type="compositionally biased region" description="Basic residues" evidence="3">
    <location>
        <begin position="104"/>
        <end position="115"/>
    </location>
</feature>
<comment type="caution">
    <text evidence="5">The sequence shown here is derived from an EMBL/GenBank/DDBJ whole genome shotgun (WGS) entry which is preliminary data.</text>
</comment>
<dbReference type="InterPro" id="IPR021858">
    <property type="entry name" value="Fun_TF"/>
</dbReference>
<dbReference type="GO" id="GO:0000976">
    <property type="term" value="F:transcription cis-regulatory region binding"/>
    <property type="evidence" value="ECO:0007669"/>
    <property type="project" value="TreeGrafter"/>
</dbReference>
<evidence type="ECO:0000313" key="5">
    <source>
        <dbReference type="EMBL" id="KAF2435999.1"/>
    </source>
</evidence>
<dbReference type="EMBL" id="MU007011">
    <property type="protein sequence ID" value="KAF2435999.1"/>
    <property type="molecule type" value="Genomic_DNA"/>
</dbReference>
<dbReference type="SMART" id="SM00066">
    <property type="entry name" value="GAL4"/>
    <property type="match status" value="1"/>
</dbReference>
<dbReference type="PROSITE" id="PS00463">
    <property type="entry name" value="ZN2_CY6_FUNGAL_1"/>
    <property type="match status" value="1"/>
</dbReference>